<comment type="function">
    <text evidence="9">Mediates the uptake of pyruvate into mitochondria.</text>
</comment>
<feature type="region of interest" description="Disordered" evidence="10">
    <location>
        <begin position="52"/>
        <end position="71"/>
    </location>
</feature>
<dbReference type="InterPro" id="IPR005336">
    <property type="entry name" value="MPC"/>
</dbReference>
<keyword evidence="4" id="KW-0812">Transmembrane</keyword>
<dbReference type="GO" id="GO:0006850">
    <property type="term" value="P:pyruvate import into mitochondria"/>
    <property type="evidence" value="ECO:0007669"/>
    <property type="project" value="InterPro"/>
</dbReference>
<keyword evidence="6" id="KW-1133">Transmembrane helix</keyword>
<proteinExistence type="inferred from homology"/>
<evidence type="ECO:0000313" key="12">
    <source>
        <dbReference type="Proteomes" id="UP000287651"/>
    </source>
</evidence>
<evidence type="ECO:0000256" key="3">
    <source>
        <dbReference type="ARBA" id="ARBA00022448"/>
    </source>
</evidence>
<dbReference type="Proteomes" id="UP000287651">
    <property type="component" value="Unassembled WGS sequence"/>
</dbReference>
<gene>
    <name evidence="11" type="ORF">B296_00050391</name>
</gene>
<evidence type="ECO:0000256" key="1">
    <source>
        <dbReference type="ARBA" id="ARBA00004448"/>
    </source>
</evidence>
<accession>A0A426YLF3</accession>
<organism evidence="11 12">
    <name type="scientific">Ensete ventricosum</name>
    <name type="common">Abyssinian banana</name>
    <name type="synonym">Musa ensete</name>
    <dbReference type="NCBI Taxonomy" id="4639"/>
    <lineage>
        <taxon>Eukaryota</taxon>
        <taxon>Viridiplantae</taxon>
        <taxon>Streptophyta</taxon>
        <taxon>Embryophyta</taxon>
        <taxon>Tracheophyta</taxon>
        <taxon>Spermatophyta</taxon>
        <taxon>Magnoliopsida</taxon>
        <taxon>Liliopsida</taxon>
        <taxon>Zingiberales</taxon>
        <taxon>Musaceae</taxon>
        <taxon>Ensete</taxon>
    </lineage>
</organism>
<feature type="compositionally biased region" description="Basic and acidic residues" evidence="10">
    <location>
        <begin position="54"/>
        <end position="71"/>
    </location>
</feature>
<dbReference type="AlphaFoldDB" id="A0A426YLF3"/>
<evidence type="ECO:0000256" key="10">
    <source>
        <dbReference type="SAM" id="MobiDB-lite"/>
    </source>
</evidence>
<keyword evidence="5 9" id="KW-0999">Mitochondrion inner membrane</keyword>
<evidence type="ECO:0000256" key="7">
    <source>
        <dbReference type="ARBA" id="ARBA00023128"/>
    </source>
</evidence>
<evidence type="ECO:0000256" key="5">
    <source>
        <dbReference type="ARBA" id="ARBA00022792"/>
    </source>
</evidence>
<name>A0A426YLF3_ENSVE</name>
<protein>
    <recommendedName>
        <fullName evidence="9">Mitochondrial pyruvate carrier</fullName>
    </recommendedName>
</protein>
<comment type="similarity">
    <text evidence="2 9">Belongs to the mitochondrial pyruvate carrier (MPC) (TC 2.A.105) family.</text>
</comment>
<comment type="subcellular location">
    <subcellularLocation>
        <location evidence="1 9">Mitochondrion inner membrane</location>
        <topology evidence="1 9">Multi-pass membrane protein</topology>
    </subcellularLocation>
</comment>
<evidence type="ECO:0000256" key="8">
    <source>
        <dbReference type="ARBA" id="ARBA00023136"/>
    </source>
</evidence>
<dbReference type="EMBL" id="AMZH03011613">
    <property type="protein sequence ID" value="RRT52542.1"/>
    <property type="molecule type" value="Genomic_DNA"/>
</dbReference>
<comment type="caution">
    <text evidence="11">The sequence shown here is derived from an EMBL/GenBank/DDBJ whole genome shotgun (WGS) entry which is preliminary data.</text>
</comment>
<evidence type="ECO:0000256" key="4">
    <source>
        <dbReference type="ARBA" id="ARBA00022692"/>
    </source>
</evidence>
<evidence type="ECO:0000256" key="9">
    <source>
        <dbReference type="RuleBase" id="RU363100"/>
    </source>
</evidence>
<keyword evidence="7 9" id="KW-0496">Mitochondrion</keyword>
<dbReference type="Pfam" id="PF03650">
    <property type="entry name" value="MPC"/>
    <property type="match status" value="1"/>
</dbReference>
<keyword evidence="3 9" id="KW-0813">Transport</keyword>
<reference evidence="11 12" key="1">
    <citation type="journal article" date="2014" name="Agronomy (Basel)">
        <title>A Draft Genome Sequence for Ensete ventricosum, the Drought-Tolerant Tree Against Hunger.</title>
        <authorList>
            <person name="Harrison J."/>
            <person name="Moore K.A."/>
            <person name="Paszkiewicz K."/>
            <person name="Jones T."/>
            <person name="Grant M."/>
            <person name="Ambacheew D."/>
            <person name="Muzemil S."/>
            <person name="Studholme D.J."/>
        </authorList>
    </citation>
    <scope>NUCLEOTIDE SEQUENCE [LARGE SCALE GENOMIC DNA]</scope>
</reference>
<evidence type="ECO:0000256" key="6">
    <source>
        <dbReference type="ARBA" id="ARBA00022989"/>
    </source>
</evidence>
<keyword evidence="8" id="KW-0472">Membrane</keyword>
<evidence type="ECO:0000313" key="11">
    <source>
        <dbReference type="EMBL" id="RRT52542.1"/>
    </source>
</evidence>
<sequence length="71" mass="8003">MAAFKAFWNSPVGPKTTHFWGPVANWGFVVAVCFHSISDTIYNIKQWFGGHAKAPRDDFSEHDCRSKECLG</sequence>
<evidence type="ECO:0000256" key="2">
    <source>
        <dbReference type="ARBA" id="ARBA00006416"/>
    </source>
</evidence>
<dbReference type="GO" id="GO:0005743">
    <property type="term" value="C:mitochondrial inner membrane"/>
    <property type="evidence" value="ECO:0007669"/>
    <property type="project" value="UniProtKB-SubCell"/>
</dbReference>